<gene>
    <name evidence="3" type="ORF">GGX14DRAFT_623415</name>
</gene>
<dbReference type="AlphaFoldDB" id="A0AAD6VH22"/>
<feature type="transmembrane region" description="Helical" evidence="2">
    <location>
        <begin position="272"/>
        <end position="294"/>
    </location>
</feature>
<evidence type="ECO:0000313" key="4">
    <source>
        <dbReference type="Proteomes" id="UP001219525"/>
    </source>
</evidence>
<organism evidence="3 4">
    <name type="scientific">Mycena pura</name>
    <dbReference type="NCBI Taxonomy" id="153505"/>
    <lineage>
        <taxon>Eukaryota</taxon>
        <taxon>Fungi</taxon>
        <taxon>Dikarya</taxon>
        <taxon>Basidiomycota</taxon>
        <taxon>Agaricomycotina</taxon>
        <taxon>Agaricomycetes</taxon>
        <taxon>Agaricomycetidae</taxon>
        <taxon>Agaricales</taxon>
        <taxon>Marasmiineae</taxon>
        <taxon>Mycenaceae</taxon>
        <taxon>Mycena</taxon>
    </lineage>
</organism>
<keyword evidence="2" id="KW-1133">Transmembrane helix</keyword>
<keyword evidence="2" id="KW-0472">Membrane</keyword>
<evidence type="ECO:0000313" key="3">
    <source>
        <dbReference type="EMBL" id="KAJ7211740.1"/>
    </source>
</evidence>
<comment type="caution">
    <text evidence="3">The sequence shown here is derived from an EMBL/GenBank/DDBJ whole genome shotgun (WGS) entry which is preliminary data.</text>
</comment>
<name>A0AAD6VH22_9AGAR</name>
<dbReference type="EMBL" id="JARJCW010000025">
    <property type="protein sequence ID" value="KAJ7211740.1"/>
    <property type="molecule type" value="Genomic_DNA"/>
</dbReference>
<proteinExistence type="predicted"/>
<evidence type="ECO:0000256" key="1">
    <source>
        <dbReference type="SAM" id="MobiDB-lite"/>
    </source>
</evidence>
<keyword evidence="2" id="KW-0812">Transmembrane</keyword>
<feature type="region of interest" description="Disordered" evidence="1">
    <location>
        <begin position="195"/>
        <end position="220"/>
    </location>
</feature>
<keyword evidence="4" id="KW-1185">Reference proteome</keyword>
<dbReference type="Proteomes" id="UP001219525">
    <property type="component" value="Unassembled WGS sequence"/>
</dbReference>
<feature type="compositionally biased region" description="Pro residues" evidence="1">
    <location>
        <begin position="200"/>
        <end position="209"/>
    </location>
</feature>
<evidence type="ECO:0000256" key="2">
    <source>
        <dbReference type="SAM" id="Phobius"/>
    </source>
</evidence>
<sequence length="985" mass="106835">MHRLPSDRRKRATPVLKRRVVNRQAGACSATRTVQRACASWDWWSFEERTRRARRARQGMQGAWCCDVQRGGASCARRGQGRSWQRGQWCVRRAACVACAAVRGGGCKRCRTGAPYPAGAPRPRRGALYALTYLLRDPLHTISAQPLAVTLFSTSLAHLAALVLLLVRPHAVNERPTWWADLSWAAVEGAISVAQGPRFPGRPTPPKPTSSPKSERTPLLPARDCDLDSALDHDLEQLLTLRARDELTDALGTPLVRVPAFIPCLQRLNAPLLTLGLFLLLGAVLFAFAVPLVARACIAGCRVCGVCGERVQRRVHVAASVGQGACGLLCAARCEVQGARQAMVMQRGGLCARREAGCSVGGVGRGDDVHSKQAGGGDVWLVRDEGRSVVHGGTGRRVRVRARARGGETWAHGGMAGRVRRERVGRPAGECEETGRHAVDGRNKRPALNGRLAHPNLATFCDRSAKPSTSPKSLKMPPPTVWTWIETIYVFILKKLQKFHYNPDSANDECEAICARRGMHVQHARRQAAGVYGGCACITQRRQGVQQGMHTTWGWASGGQQHSACRAVHGVHRDLGLCMRHTSATSAAAGRSRLACGEACGGYQRTSVRYARTAAGSSAARAHAYDVRRAAPAWLHMRTASDRARATRGGCVAAGRRRTAYAVHTYEVGTSRTVPTPLRVRVRRAGVGKHAWRPGAGVRCATGRAEAASAAHIIVVRARSTSAASCPASSNRRSLCVSGCVLPSVSVRCARTEEARRAASSKFVVRTRERKHGIEVWGGGLVAGSCALMDVREQGDLETTQVQLQRGHWVGAAYTLSDVRHAGVLYAAEAGRGGVRRWCHIFVVANPSRISEAASVHPLRALRADLHAQYDFDKVVEGDAHEGTAAYDKLVKAAKQWSAHTGTVVLRNATSKLEMRAAVPKAAATPIHGFPIRSVRLSLQPAAKRTDLKNKRLWPWYNIRASVEVPLLGRSTGMYRFHESGRSRL</sequence>
<reference evidence="3" key="1">
    <citation type="submission" date="2023-03" db="EMBL/GenBank/DDBJ databases">
        <title>Massive genome expansion in bonnet fungi (Mycena s.s.) driven by repeated elements and novel gene families across ecological guilds.</title>
        <authorList>
            <consortium name="Lawrence Berkeley National Laboratory"/>
            <person name="Harder C.B."/>
            <person name="Miyauchi S."/>
            <person name="Viragh M."/>
            <person name="Kuo A."/>
            <person name="Thoen E."/>
            <person name="Andreopoulos B."/>
            <person name="Lu D."/>
            <person name="Skrede I."/>
            <person name="Drula E."/>
            <person name="Henrissat B."/>
            <person name="Morin E."/>
            <person name="Kohler A."/>
            <person name="Barry K."/>
            <person name="LaButti K."/>
            <person name="Morin E."/>
            <person name="Salamov A."/>
            <person name="Lipzen A."/>
            <person name="Mereny Z."/>
            <person name="Hegedus B."/>
            <person name="Baldrian P."/>
            <person name="Stursova M."/>
            <person name="Weitz H."/>
            <person name="Taylor A."/>
            <person name="Grigoriev I.V."/>
            <person name="Nagy L.G."/>
            <person name="Martin F."/>
            <person name="Kauserud H."/>
        </authorList>
    </citation>
    <scope>NUCLEOTIDE SEQUENCE</scope>
    <source>
        <strain evidence="3">9144</strain>
    </source>
</reference>
<protein>
    <submittedName>
        <fullName evidence="3">Uncharacterized protein</fullName>
    </submittedName>
</protein>
<accession>A0AAD6VH22</accession>